<dbReference type="EMBL" id="NJCX01000005">
    <property type="protein sequence ID" value="PHM74365.1"/>
    <property type="molecule type" value="Genomic_DNA"/>
</dbReference>
<organism evidence="1 2">
    <name type="scientific">Xenorhabdus kozodoii</name>
    <dbReference type="NCBI Taxonomy" id="351676"/>
    <lineage>
        <taxon>Bacteria</taxon>
        <taxon>Pseudomonadati</taxon>
        <taxon>Pseudomonadota</taxon>
        <taxon>Gammaproteobacteria</taxon>
        <taxon>Enterobacterales</taxon>
        <taxon>Morganellaceae</taxon>
        <taxon>Xenorhabdus</taxon>
    </lineage>
</organism>
<dbReference type="GO" id="GO:0016740">
    <property type="term" value="F:transferase activity"/>
    <property type="evidence" value="ECO:0007669"/>
    <property type="project" value="UniProtKB-KW"/>
</dbReference>
<dbReference type="Gene3D" id="3.40.630.30">
    <property type="match status" value="1"/>
</dbReference>
<name>A0A2D0LFG9_9GAMM</name>
<proteinExistence type="predicted"/>
<dbReference type="SUPFAM" id="SSF55729">
    <property type="entry name" value="Acyl-CoA N-acyltransferases (Nat)"/>
    <property type="match status" value="1"/>
</dbReference>
<dbReference type="Proteomes" id="UP000221101">
    <property type="component" value="Unassembled WGS sequence"/>
</dbReference>
<dbReference type="InterPro" id="IPR016181">
    <property type="entry name" value="Acyl_CoA_acyltransferase"/>
</dbReference>
<keyword evidence="1" id="KW-0808">Transferase</keyword>
<protein>
    <submittedName>
        <fullName evidence="1">N-acetyltransferase</fullName>
    </submittedName>
</protein>
<dbReference type="OrthoDB" id="6441960at2"/>
<keyword evidence="2" id="KW-1185">Reference proteome</keyword>
<dbReference type="RefSeq" id="WP_099140973.1">
    <property type="nucleotide sequence ID" value="NZ_CAWNOR010000086.1"/>
</dbReference>
<evidence type="ECO:0000313" key="2">
    <source>
        <dbReference type="Proteomes" id="UP000221101"/>
    </source>
</evidence>
<sequence>MPNREEEHNAIAETDYHPAIIMEEKLYPTYQAKIKEVNQHDMLSALNEIQTNESSWSYQSTIGAIFNNRHAIFCNIYRSIKGIFDSENVIGGLQVYRHFICSCLISGKVVGIIIFNPAKSNIPNNNVDQIAFILTYPNGYGYGGLLVQHVVNISLESDHKGILNVRAEHDAEIFYQKLGFNYIKSNNFLSLKQMSLDPDTSDKWHRINGKYQLKRIPRPRNTNWQCHLL</sequence>
<reference evidence="1 2" key="1">
    <citation type="journal article" date="2017" name="Nat. Microbiol.">
        <title>Natural product diversity associated with the nematode symbionts Photorhabdus and Xenorhabdus.</title>
        <authorList>
            <person name="Tobias N.J."/>
            <person name="Wolff H."/>
            <person name="Djahanschiri B."/>
            <person name="Grundmann F."/>
            <person name="Kronenwerth M."/>
            <person name="Shi Y.M."/>
            <person name="Simonyi S."/>
            <person name="Grun P."/>
            <person name="Shapiro-Ilan D."/>
            <person name="Pidot S.J."/>
            <person name="Stinear T.P."/>
            <person name="Ebersberger I."/>
            <person name="Bode H.B."/>
        </authorList>
    </citation>
    <scope>NUCLEOTIDE SEQUENCE [LARGE SCALE GENOMIC DNA]</scope>
    <source>
        <strain evidence="1 2">DSM 17907</strain>
    </source>
</reference>
<accession>A0A2D0LFG9</accession>
<gene>
    <name evidence="1" type="ORF">Xkoz_00917</name>
</gene>
<comment type="caution">
    <text evidence="1">The sequence shown here is derived from an EMBL/GenBank/DDBJ whole genome shotgun (WGS) entry which is preliminary data.</text>
</comment>
<dbReference type="AlphaFoldDB" id="A0A2D0LFG9"/>
<evidence type="ECO:0000313" key="1">
    <source>
        <dbReference type="EMBL" id="PHM74365.1"/>
    </source>
</evidence>